<sequence length="91" mass="10386">MPGTVMAKGTFSFKKLLNQCKNQGLKSPGGIATPPVYGQLLDLYLLHNDTSNSVYVVNYIYWFLYLETNLCPWDDYDYDYDNPLDYGALSL</sequence>
<dbReference type="GeneTree" id="ENSGT00940000175132"/>
<accession>A0A8C5YSE2</accession>
<keyword evidence="2" id="KW-1185">Reference proteome</keyword>
<dbReference type="Proteomes" id="UP000694407">
    <property type="component" value="Unplaced"/>
</dbReference>
<dbReference type="Ensembl" id="ENSMMMT00000005043.1">
    <property type="protein sequence ID" value="ENSMMMP00000004443.1"/>
    <property type="gene ID" value="ENSMMMG00000004033.1"/>
</dbReference>
<dbReference type="AlphaFoldDB" id="A0A8C5YSE2"/>
<organism evidence="1 2">
    <name type="scientific">Marmota marmota marmota</name>
    <name type="common">Alpine marmot</name>
    <dbReference type="NCBI Taxonomy" id="9994"/>
    <lineage>
        <taxon>Eukaryota</taxon>
        <taxon>Metazoa</taxon>
        <taxon>Chordata</taxon>
        <taxon>Craniata</taxon>
        <taxon>Vertebrata</taxon>
        <taxon>Euteleostomi</taxon>
        <taxon>Mammalia</taxon>
        <taxon>Eutheria</taxon>
        <taxon>Euarchontoglires</taxon>
        <taxon>Glires</taxon>
        <taxon>Rodentia</taxon>
        <taxon>Sciuromorpha</taxon>
        <taxon>Sciuridae</taxon>
        <taxon>Xerinae</taxon>
        <taxon>Marmotini</taxon>
        <taxon>Marmota</taxon>
    </lineage>
</organism>
<protein>
    <submittedName>
        <fullName evidence="1">Uncharacterized protein</fullName>
    </submittedName>
</protein>
<name>A0A8C5YSE2_MARMA</name>
<evidence type="ECO:0000313" key="1">
    <source>
        <dbReference type="Ensembl" id="ENSMMMP00000004443.1"/>
    </source>
</evidence>
<evidence type="ECO:0000313" key="2">
    <source>
        <dbReference type="Proteomes" id="UP000694407"/>
    </source>
</evidence>
<reference evidence="1" key="2">
    <citation type="submission" date="2025-09" db="UniProtKB">
        <authorList>
            <consortium name="Ensembl"/>
        </authorList>
    </citation>
    <scope>IDENTIFICATION</scope>
</reference>
<reference evidence="1" key="1">
    <citation type="submission" date="2025-08" db="UniProtKB">
        <authorList>
            <consortium name="Ensembl"/>
        </authorList>
    </citation>
    <scope>IDENTIFICATION</scope>
</reference>
<proteinExistence type="predicted"/>